<comment type="caution">
    <text evidence="1">The sequence shown here is derived from an EMBL/GenBank/DDBJ whole genome shotgun (WGS) entry which is preliminary data.</text>
</comment>
<dbReference type="EMBL" id="LXQE01000020">
    <property type="protein sequence ID" value="RCJ42089.1"/>
    <property type="molecule type" value="Genomic_DNA"/>
</dbReference>
<dbReference type="AlphaFoldDB" id="A0A367S1I8"/>
<evidence type="ECO:0000313" key="2">
    <source>
        <dbReference type="Proteomes" id="UP000252085"/>
    </source>
</evidence>
<accession>A0A367S1I8</accession>
<name>A0A367S1I8_NOSPU</name>
<evidence type="ECO:0000313" key="1">
    <source>
        <dbReference type="EMBL" id="RCJ42089.1"/>
    </source>
</evidence>
<dbReference type="Proteomes" id="UP000252085">
    <property type="component" value="Unassembled WGS sequence"/>
</dbReference>
<organism evidence="1 2">
    <name type="scientific">Nostoc punctiforme NIES-2108</name>
    <dbReference type="NCBI Taxonomy" id="1356359"/>
    <lineage>
        <taxon>Bacteria</taxon>
        <taxon>Bacillati</taxon>
        <taxon>Cyanobacteriota</taxon>
        <taxon>Cyanophyceae</taxon>
        <taxon>Nostocales</taxon>
        <taxon>Nostocaceae</taxon>
        <taxon>Nostoc</taxon>
    </lineage>
</organism>
<proteinExistence type="predicted"/>
<gene>
    <name evidence="1" type="ORF">A6769_38145</name>
</gene>
<evidence type="ECO:0008006" key="3">
    <source>
        <dbReference type="Google" id="ProtNLM"/>
    </source>
</evidence>
<protein>
    <recommendedName>
        <fullName evidence="3">Major capsid protein E</fullName>
    </recommendedName>
</protein>
<sequence>MSIAKFLNTARIKTKIDALIDNTSAFLVDPNKEIRLKTEGKQPDMKLLDQYIIPDEYAPMEMTDDFRVLEYMIERNMAIASIIATGQEIPQTRAGRLTKIEGSSFGKIAISHIFNEEDEIRMMELAQMQNMPRYFVDLLIGTVDSLQPRVVKTANVLWWQTVTTGLCDFTDTRSGSRFRLQYNTEPTLFPAPLTGNTLGSAIWTDATNANGIDNLQRHARAFYDLNGYYPDETVLSQDLMDNLLRQQSTRNYALGLGIINNVPGSSVQAMVGQTILEKITTELKIPKLRVSDAQYEIEIAPGQNIRGRYFPNDTYVFLTKGMSKRLFGPTIEAKGKPGIFIKSEETLKSSPPESRSYAVGRMIPWIAQPKQLAARKVA</sequence>
<reference evidence="2" key="1">
    <citation type="submission" date="2016-04" db="EMBL/GenBank/DDBJ databases">
        <authorList>
            <person name="Tabuchi Yagui T.R."/>
        </authorList>
    </citation>
    <scope>NUCLEOTIDE SEQUENCE [LARGE SCALE GENOMIC DNA]</scope>
</reference>